<proteinExistence type="predicted"/>
<reference evidence="2" key="2">
    <citation type="journal article" date="2021" name="PeerJ">
        <title>Extensive microbial diversity within the chicken gut microbiome revealed by metagenomics and culture.</title>
        <authorList>
            <person name="Gilroy R."/>
            <person name="Ravi A."/>
            <person name="Getino M."/>
            <person name="Pursley I."/>
            <person name="Horton D.L."/>
            <person name="Alikhan N.F."/>
            <person name="Baker D."/>
            <person name="Gharbi K."/>
            <person name="Hall N."/>
            <person name="Watson M."/>
            <person name="Adriaenssens E.M."/>
            <person name="Foster-Nyarko E."/>
            <person name="Jarju S."/>
            <person name="Secka A."/>
            <person name="Antonio M."/>
            <person name="Oren A."/>
            <person name="Chaudhuri R.R."/>
            <person name="La Ragione R."/>
            <person name="Hildebrand F."/>
            <person name="Pallen M.J."/>
        </authorList>
    </citation>
    <scope>NUCLEOTIDE SEQUENCE</scope>
    <source>
        <strain evidence="2">ChiSjej6B24-2974</strain>
    </source>
</reference>
<dbReference type="AlphaFoldDB" id="A0A9D0ZKT1"/>
<protein>
    <recommendedName>
        <fullName evidence="1">Alpha-L-glutamate ligase-related protein ATP-grasp domain-containing protein</fullName>
    </recommendedName>
</protein>
<evidence type="ECO:0000259" key="1">
    <source>
        <dbReference type="Pfam" id="PF14397"/>
    </source>
</evidence>
<dbReference type="SUPFAM" id="SSF56059">
    <property type="entry name" value="Glutathione synthetase ATP-binding domain-like"/>
    <property type="match status" value="1"/>
</dbReference>
<dbReference type="EMBL" id="DVFZ01000047">
    <property type="protein sequence ID" value="HIQ82377.1"/>
    <property type="molecule type" value="Genomic_DNA"/>
</dbReference>
<feature type="domain" description="Alpha-L-glutamate ligase-related protein ATP-grasp" evidence="1">
    <location>
        <begin position="178"/>
        <end position="345"/>
    </location>
</feature>
<gene>
    <name evidence="2" type="ORF">IAA52_04685</name>
</gene>
<organism evidence="2 3">
    <name type="scientific">Candidatus Pullichristensenella stercorigallinarum</name>
    <dbReference type="NCBI Taxonomy" id="2840909"/>
    <lineage>
        <taxon>Bacteria</taxon>
        <taxon>Bacillati</taxon>
        <taxon>Bacillota</taxon>
        <taxon>Clostridia</taxon>
        <taxon>Candidatus Pullichristensenella</taxon>
    </lineage>
</organism>
<evidence type="ECO:0000313" key="3">
    <source>
        <dbReference type="Proteomes" id="UP000824260"/>
    </source>
</evidence>
<accession>A0A9D0ZKT1</accession>
<dbReference type="InterPro" id="IPR039523">
    <property type="entry name" value="RimK-rel_E_lig_ATP-grasp"/>
</dbReference>
<dbReference type="Pfam" id="PF14397">
    <property type="entry name" value="ATPgrasp_ST"/>
    <property type="match status" value="1"/>
</dbReference>
<evidence type="ECO:0000313" key="2">
    <source>
        <dbReference type="EMBL" id="HIQ82377.1"/>
    </source>
</evidence>
<name>A0A9D0ZKT1_9FIRM</name>
<dbReference type="Proteomes" id="UP000824260">
    <property type="component" value="Unassembled WGS sequence"/>
</dbReference>
<sequence>MSVTPTMREQLHASLIKLRDKYRAGVKRSRYKAELEEYNARLGLHADIRDFERARKQTACDVEEYFGFAFYKKSDAERDAYLTRVRRSVLMQKIGDVDEGITVPGNKVLFNMYFQEFLRRAWINPTAATAEEFVAFVRRLGTVIIKPSDLRCGIGIHKLRYKDDKSILALYQQLYGEGYVVEEVLRQHPDLDALNPEVLSTLRVATYTDADDVHILATALRTASTTKDGLCVDNMKAGGLGCPVEMETGRIWAPAFNVRLERFDTHPVTSTHFVGFQLPMWQETLSMVRAAARKAYLLPRCRYLGWDIALTPDGPAIIEANWQQGCDIIEYGDQRGIYHELKRLCQKR</sequence>
<comment type="caution">
    <text evidence="2">The sequence shown here is derived from an EMBL/GenBank/DDBJ whole genome shotgun (WGS) entry which is preliminary data.</text>
</comment>
<reference evidence="2" key="1">
    <citation type="submission" date="2020-10" db="EMBL/GenBank/DDBJ databases">
        <authorList>
            <person name="Gilroy R."/>
        </authorList>
    </citation>
    <scope>NUCLEOTIDE SEQUENCE</scope>
    <source>
        <strain evidence="2">ChiSjej6B24-2974</strain>
    </source>
</reference>